<evidence type="ECO:0000313" key="4">
    <source>
        <dbReference type="Proteomes" id="UP000005104"/>
    </source>
</evidence>
<dbReference type="OrthoDB" id="9809406at2"/>
<dbReference type="PROSITE" id="PS51257">
    <property type="entry name" value="PROKAR_LIPOPROTEIN"/>
    <property type="match status" value="1"/>
</dbReference>
<feature type="compositionally biased region" description="Pro residues" evidence="1">
    <location>
        <begin position="42"/>
        <end position="54"/>
    </location>
</feature>
<dbReference type="InterPro" id="IPR019606">
    <property type="entry name" value="GerMN"/>
</dbReference>
<feature type="domain" description="GerMN" evidence="2">
    <location>
        <begin position="87"/>
        <end position="174"/>
    </location>
</feature>
<dbReference type="Pfam" id="PF10646">
    <property type="entry name" value="Germane"/>
    <property type="match status" value="1"/>
</dbReference>
<dbReference type="SMART" id="SM00909">
    <property type="entry name" value="Germane"/>
    <property type="match status" value="1"/>
</dbReference>
<organism evidence="3 4">
    <name type="scientific">Desulfosporosinus youngiae DSM 17734</name>
    <dbReference type="NCBI Taxonomy" id="768710"/>
    <lineage>
        <taxon>Bacteria</taxon>
        <taxon>Bacillati</taxon>
        <taxon>Bacillota</taxon>
        <taxon>Clostridia</taxon>
        <taxon>Eubacteriales</taxon>
        <taxon>Desulfitobacteriaceae</taxon>
        <taxon>Desulfosporosinus</taxon>
    </lineage>
</organism>
<gene>
    <name evidence="3" type="ORF">DesyoDRAFT_4713</name>
</gene>
<feature type="region of interest" description="Disordered" evidence="1">
    <location>
        <begin position="30"/>
        <end position="55"/>
    </location>
</feature>
<dbReference type="Proteomes" id="UP000005104">
    <property type="component" value="Chromosome"/>
</dbReference>
<proteinExistence type="predicted"/>
<dbReference type="HOGENOM" id="CLU_080926_0_1_9"/>
<dbReference type="STRING" id="768710.DesyoDRAFT_4713"/>
<name>H5XYV6_9FIRM</name>
<evidence type="ECO:0000313" key="3">
    <source>
        <dbReference type="EMBL" id="EHQ91662.1"/>
    </source>
</evidence>
<evidence type="ECO:0000256" key="1">
    <source>
        <dbReference type="SAM" id="MobiDB-lite"/>
    </source>
</evidence>
<evidence type="ECO:0000259" key="2">
    <source>
        <dbReference type="SMART" id="SM00909"/>
    </source>
</evidence>
<dbReference type="RefSeq" id="WP_007786690.1">
    <property type="nucleotide sequence ID" value="NZ_CM001441.1"/>
</dbReference>
<dbReference type="eggNOG" id="COG5401">
    <property type="taxonomic scope" value="Bacteria"/>
</dbReference>
<accession>H5XYV6</accession>
<sequence>MYRRSFVTVIFTIFCLVLAGAFLTGCNTKTQAEKPPAGETTPPTPPVAENPKPTPQNVELTLYFPNSDASGLIPTKRTIELTDQEVINAMFIELGNPPSGLEKPLPSGTKLLDATVNADGVATINLSADFKKNFGGGSAGEQMTMYSIVNTLTTLPNVQSVQFLLEGEKHDGILGHLDTRDPIKPNASLIIKS</sequence>
<keyword evidence="4" id="KW-1185">Reference proteome</keyword>
<dbReference type="EMBL" id="CM001441">
    <property type="protein sequence ID" value="EHQ91662.1"/>
    <property type="molecule type" value="Genomic_DNA"/>
</dbReference>
<protein>
    <submittedName>
        <fullName evidence="3">Sporulation/spore germination protein</fullName>
    </submittedName>
</protein>
<dbReference type="AlphaFoldDB" id="H5XYV6"/>
<reference evidence="3 4" key="1">
    <citation type="submission" date="2011-11" db="EMBL/GenBank/DDBJ databases">
        <title>The Noncontiguous Finished genome of Desulfosporosinus youngiae DSM 17734.</title>
        <authorList>
            <consortium name="US DOE Joint Genome Institute (JGI-PGF)"/>
            <person name="Lucas S."/>
            <person name="Han J."/>
            <person name="Lapidus A."/>
            <person name="Cheng J.-F."/>
            <person name="Goodwin L."/>
            <person name="Pitluck S."/>
            <person name="Peters L."/>
            <person name="Ovchinnikova G."/>
            <person name="Lu M."/>
            <person name="Land M.L."/>
            <person name="Hauser L."/>
            <person name="Pester M."/>
            <person name="Spring S."/>
            <person name="Ollivier B."/>
            <person name="Rattei T."/>
            <person name="Klenk H.-P."/>
            <person name="Wagner M."/>
            <person name="Loy A."/>
            <person name="Woyke T.J."/>
        </authorList>
    </citation>
    <scope>NUCLEOTIDE SEQUENCE [LARGE SCALE GENOMIC DNA]</scope>
    <source>
        <strain evidence="3 4">DSM 17734</strain>
    </source>
</reference>